<evidence type="ECO:0000256" key="9">
    <source>
        <dbReference type="ARBA" id="ARBA00023136"/>
    </source>
</evidence>
<dbReference type="PANTHER" id="PTHR33162">
    <property type="entry name" value="SEC-INDEPENDENT PROTEIN TRANSLOCASE PROTEIN TATA, CHLOROPLASTIC"/>
    <property type="match status" value="1"/>
</dbReference>
<organism evidence="12 13">
    <name type="scientific">Iodobacter arcticus</name>
    <dbReference type="NCBI Taxonomy" id="590593"/>
    <lineage>
        <taxon>Bacteria</taxon>
        <taxon>Pseudomonadati</taxon>
        <taxon>Pseudomonadota</taxon>
        <taxon>Betaproteobacteria</taxon>
        <taxon>Neisseriales</taxon>
        <taxon>Chitinibacteraceae</taxon>
        <taxon>Iodobacter</taxon>
    </lineage>
</organism>
<accession>A0ABW2QXT7</accession>
<evidence type="ECO:0000256" key="8">
    <source>
        <dbReference type="ARBA" id="ARBA00023010"/>
    </source>
</evidence>
<dbReference type="RefSeq" id="WP_380188079.1">
    <property type="nucleotide sequence ID" value="NZ_JBHTBQ010000019.1"/>
</dbReference>
<comment type="function">
    <text evidence="10">Part of the twin-arginine translocation (Tat) system that transports large folded proteins containing a characteristic twin-arginine motif in their signal peptide across membranes. Together with TatC, TatB is part of a receptor directly interacting with Tat signal peptides. TatB may form an oligomeric binding site that transiently accommodates folded Tat precursor proteins before their translocation.</text>
</comment>
<dbReference type="InterPro" id="IPR003369">
    <property type="entry name" value="TatA/B/E"/>
</dbReference>
<keyword evidence="7 10" id="KW-1133">Transmembrane helix</keyword>
<gene>
    <name evidence="10 12" type="primary">tatB</name>
    <name evidence="12" type="ORF">ACFQNF_11335</name>
</gene>
<evidence type="ECO:0000256" key="4">
    <source>
        <dbReference type="ARBA" id="ARBA00022519"/>
    </source>
</evidence>
<keyword evidence="13" id="KW-1185">Reference proteome</keyword>
<evidence type="ECO:0000313" key="13">
    <source>
        <dbReference type="Proteomes" id="UP001596473"/>
    </source>
</evidence>
<dbReference type="Proteomes" id="UP001596473">
    <property type="component" value="Unassembled WGS sequence"/>
</dbReference>
<name>A0ABW2QXT7_9NEIS</name>
<keyword evidence="2 10" id="KW-0813">Transport</keyword>
<keyword evidence="6 10" id="KW-0653">Protein transport</keyword>
<evidence type="ECO:0000256" key="11">
    <source>
        <dbReference type="SAM" id="MobiDB-lite"/>
    </source>
</evidence>
<evidence type="ECO:0000256" key="3">
    <source>
        <dbReference type="ARBA" id="ARBA00022475"/>
    </source>
</evidence>
<keyword evidence="3 10" id="KW-1003">Cell membrane</keyword>
<dbReference type="HAMAP" id="MF_00237">
    <property type="entry name" value="TatB"/>
    <property type="match status" value="1"/>
</dbReference>
<dbReference type="PANTHER" id="PTHR33162:SF1">
    <property type="entry name" value="SEC-INDEPENDENT PROTEIN TRANSLOCASE PROTEIN TATA, CHLOROPLASTIC"/>
    <property type="match status" value="1"/>
</dbReference>
<comment type="subunit">
    <text evidence="10">The Tat system comprises two distinct complexes: a TatABC complex, containing multiple copies of TatA, TatB and TatC subunits, and a separate TatA complex, containing only TatA subunits. Substrates initially bind to the TatABC complex, which probably triggers association of the separate TatA complex to form the active translocon.</text>
</comment>
<evidence type="ECO:0000256" key="10">
    <source>
        <dbReference type="HAMAP-Rule" id="MF_00237"/>
    </source>
</evidence>
<dbReference type="PRINTS" id="PR01506">
    <property type="entry name" value="TATBPROTEIN"/>
</dbReference>
<dbReference type="Gene3D" id="1.20.5.3310">
    <property type="match status" value="1"/>
</dbReference>
<evidence type="ECO:0000256" key="5">
    <source>
        <dbReference type="ARBA" id="ARBA00022692"/>
    </source>
</evidence>
<dbReference type="Pfam" id="PF02416">
    <property type="entry name" value="TatA_B_E"/>
    <property type="match status" value="1"/>
</dbReference>
<proteinExistence type="inferred from homology"/>
<dbReference type="InterPro" id="IPR018448">
    <property type="entry name" value="TatB"/>
</dbReference>
<protein>
    <recommendedName>
        <fullName evidence="10">Sec-independent protein translocase protein TatB</fullName>
    </recommendedName>
</protein>
<sequence>MLDVSFGELIVIGAVALIVVGPEKLPKVARTAGALLGRAQRFISTVKADLDKEFQLAELAKVEAEIRAEASALSQTIHQPLEEAAQALSEPQPLEEAIQADQQAAQALAAKTVEIPPGPQGDLFAPPAPPLSGSRPDRR</sequence>
<keyword evidence="5 10" id="KW-0812">Transmembrane</keyword>
<evidence type="ECO:0000256" key="7">
    <source>
        <dbReference type="ARBA" id="ARBA00022989"/>
    </source>
</evidence>
<comment type="caution">
    <text evidence="12">The sequence shown here is derived from an EMBL/GenBank/DDBJ whole genome shotgun (WGS) entry which is preliminary data.</text>
</comment>
<evidence type="ECO:0000313" key="12">
    <source>
        <dbReference type="EMBL" id="MFC7420462.1"/>
    </source>
</evidence>
<evidence type="ECO:0000256" key="2">
    <source>
        <dbReference type="ARBA" id="ARBA00022448"/>
    </source>
</evidence>
<comment type="similarity">
    <text evidence="10">Belongs to the TatB family.</text>
</comment>
<evidence type="ECO:0000256" key="1">
    <source>
        <dbReference type="ARBA" id="ARBA00004167"/>
    </source>
</evidence>
<dbReference type="EMBL" id="JBHTBQ010000019">
    <property type="protein sequence ID" value="MFC7420462.1"/>
    <property type="molecule type" value="Genomic_DNA"/>
</dbReference>
<reference evidence="13" key="1">
    <citation type="journal article" date="2019" name="Int. J. Syst. Evol. Microbiol.">
        <title>The Global Catalogue of Microorganisms (GCM) 10K type strain sequencing project: providing services to taxonomists for standard genome sequencing and annotation.</title>
        <authorList>
            <consortium name="The Broad Institute Genomics Platform"/>
            <consortium name="The Broad Institute Genome Sequencing Center for Infectious Disease"/>
            <person name="Wu L."/>
            <person name="Ma J."/>
        </authorList>
    </citation>
    <scope>NUCLEOTIDE SEQUENCE [LARGE SCALE GENOMIC DNA]</scope>
    <source>
        <strain evidence="13">CCUG 62945</strain>
    </source>
</reference>
<feature type="region of interest" description="Disordered" evidence="11">
    <location>
        <begin position="108"/>
        <end position="139"/>
    </location>
</feature>
<keyword evidence="4" id="KW-0997">Cell inner membrane</keyword>
<dbReference type="NCBIfam" id="TIGR01410">
    <property type="entry name" value="tatB"/>
    <property type="match status" value="1"/>
</dbReference>
<keyword evidence="9 10" id="KW-0472">Membrane</keyword>
<keyword evidence="8 10" id="KW-0811">Translocation</keyword>
<comment type="subcellular location">
    <subcellularLocation>
        <location evidence="10">Cell membrane</location>
        <topology evidence="10">Single-pass membrane protein</topology>
    </subcellularLocation>
    <subcellularLocation>
        <location evidence="1">Membrane</location>
        <topology evidence="1">Single-pass membrane protein</topology>
    </subcellularLocation>
</comment>
<evidence type="ECO:0000256" key="6">
    <source>
        <dbReference type="ARBA" id="ARBA00022927"/>
    </source>
</evidence>